<keyword evidence="2" id="KW-1185">Reference proteome</keyword>
<dbReference type="Proteomes" id="UP001595705">
    <property type="component" value="Unassembled WGS sequence"/>
</dbReference>
<gene>
    <name evidence="1" type="ORF">ACFONC_04355</name>
</gene>
<name>A0ABV7XGT9_9GAMM</name>
<proteinExistence type="predicted"/>
<accession>A0ABV7XGT9</accession>
<sequence length="70" mass="7790">MERHVLSVIPDRSGWVLVDGGQQVERFRTRQGAIAIGEMKAYKIFQFTGIPSALAVFVDDTTSMTEVQFG</sequence>
<protein>
    <submittedName>
        <fullName evidence="1">Uncharacterized protein</fullName>
    </submittedName>
</protein>
<dbReference type="RefSeq" id="WP_386742501.1">
    <property type="nucleotide sequence ID" value="NZ_JBHRYA010000003.1"/>
</dbReference>
<evidence type="ECO:0000313" key="1">
    <source>
        <dbReference type="EMBL" id="MFC3715380.1"/>
    </source>
</evidence>
<dbReference type="EMBL" id="JBHRYA010000003">
    <property type="protein sequence ID" value="MFC3715380.1"/>
    <property type="molecule type" value="Genomic_DNA"/>
</dbReference>
<organism evidence="1 2">
    <name type="scientific">Luteimonas soli</name>
    <dbReference type="NCBI Taxonomy" id="1648966"/>
    <lineage>
        <taxon>Bacteria</taxon>
        <taxon>Pseudomonadati</taxon>
        <taxon>Pseudomonadota</taxon>
        <taxon>Gammaproteobacteria</taxon>
        <taxon>Lysobacterales</taxon>
        <taxon>Lysobacteraceae</taxon>
        <taxon>Luteimonas</taxon>
    </lineage>
</organism>
<reference evidence="2" key="1">
    <citation type="journal article" date="2019" name="Int. J. Syst. Evol. Microbiol.">
        <title>The Global Catalogue of Microorganisms (GCM) 10K type strain sequencing project: providing services to taxonomists for standard genome sequencing and annotation.</title>
        <authorList>
            <consortium name="The Broad Institute Genomics Platform"/>
            <consortium name="The Broad Institute Genome Sequencing Center for Infectious Disease"/>
            <person name="Wu L."/>
            <person name="Ma J."/>
        </authorList>
    </citation>
    <scope>NUCLEOTIDE SEQUENCE [LARGE SCALE GENOMIC DNA]</scope>
    <source>
        <strain evidence="2">KCTC 42441</strain>
    </source>
</reference>
<comment type="caution">
    <text evidence="1">The sequence shown here is derived from an EMBL/GenBank/DDBJ whole genome shotgun (WGS) entry which is preliminary data.</text>
</comment>
<evidence type="ECO:0000313" key="2">
    <source>
        <dbReference type="Proteomes" id="UP001595705"/>
    </source>
</evidence>